<evidence type="ECO:0000256" key="1">
    <source>
        <dbReference type="ARBA" id="ARBA00022555"/>
    </source>
</evidence>
<dbReference type="Pfam" id="PF01479">
    <property type="entry name" value="S4"/>
    <property type="match status" value="1"/>
</dbReference>
<dbReference type="SUPFAM" id="SSF55174">
    <property type="entry name" value="Alpha-L RNA-binding motif"/>
    <property type="match status" value="1"/>
</dbReference>
<dbReference type="PIRSF" id="PIRSF038881">
    <property type="entry name" value="RNAbp_HP1423"/>
    <property type="match status" value="1"/>
</dbReference>
<accession>A0ABT4BQJ7</accession>
<organism evidence="7 8">
    <name type="scientific">Caproiciproducens galactitolivorans</name>
    <dbReference type="NCBI Taxonomy" id="642589"/>
    <lineage>
        <taxon>Bacteria</taxon>
        <taxon>Bacillati</taxon>
        <taxon>Bacillota</taxon>
        <taxon>Clostridia</taxon>
        <taxon>Eubacteriales</taxon>
        <taxon>Acutalibacteraceae</taxon>
        <taxon>Caproiciproducens</taxon>
    </lineage>
</organism>
<evidence type="ECO:0000256" key="2">
    <source>
        <dbReference type="ARBA" id="ARBA00022730"/>
    </source>
</evidence>
<comment type="similarity">
    <text evidence="5">Belongs to the RqcP family.</text>
</comment>
<feature type="domain" description="RNA-binding S4" evidence="6">
    <location>
        <begin position="1"/>
        <end position="62"/>
    </location>
</feature>
<keyword evidence="1 5" id="KW-0820">tRNA-binding</keyword>
<dbReference type="RefSeq" id="WP_268057166.1">
    <property type="nucleotide sequence ID" value="NZ_JAPOHA010000002.1"/>
</dbReference>
<sequence>MRLDKYLKVSRIIKRRTVANEACDAGRVLVNGKAARASYDVKTGDILELQLGSRSVKAEVLSVNEYARKETASDMYRIVSDGPANL</sequence>
<evidence type="ECO:0000313" key="8">
    <source>
        <dbReference type="Proteomes" id="UP001082703"/>
    </source>
</evidence>
<evidence type="ECO:0000256" key="5">
    <source>
        <dbReference type="HAMAP-Rule" id="MF_00871"/>
    </source>
</evidence>
<proteinExistence type="inferred from homology"/>
<evidence type="ECO:0000256" key="4">
    <source>
        <dbReference type="ARBA" id="ARBA00022917"/>
    </source>
</evidence>
<protein>
    <recommendedName>
        <fullName evidence="5">RQC P-site tRNA stabilizing factor</fullName>
        <shortName evidence="5">RqcP</shortName>
    </recommendedName>
    <alternativeName>
        <fullName evidence="5">Ribosome-associated protein quality control protein P</fullName>
    </alternativeName>
</protein>
<dbReference type="PROSITE" id="PS50889">
    <property type="entry name" value="S4"/>
    <property type="match status" value="1"/>
</dbReference>
<dbReference type="Proteomes" id="UP001082703">
    <property type="component" value="Unassembled WGS sequence"/>
</dbReference>
<reference evidence="7 8" key="1">
    <citation type="submission" date="2022-11" db="EMBL/GenBank/DDBJ databases">
        <authorList>
            <person name="Caiyu Z."/>
        </authorList>
    </citation>
    <scope>NUCLEOTIDE SEQUENCE [LARGE SCALE GENOMIC DNA]</scope>
    <source>
        <strain evidence="7 8">YR-4</strain>
    </source>
</reference>
<evidence type="ECO:0000259" key="6">
    <source>
        <dbReference type="SMART" id="SM00363"/>
    </source>
</evidence>
<name>A0ABT4BQJ7_9FIRM</name>
<dbReference type="SMART" id="SM00363">
    <property type="entry name" value="S4"/>
    <property type="match status" value="1"/>
</dbReference>
<dbReference type="HAMAP" id="MF_00871">
    <property type="entry name" value="RqcP"/>
    <property type="match status" value="1"/>
</dbReference>
<keyword evidence="4 5" id="KW-0648">Protein biosynthesis</keyword>
<comment type="subunit">
    <text evidence="5">Associates with stalled 50S ribosomal subunits. Binds to RqcH, 23S rRNA and the P-site tRNA. Does not require RqcH for association with 50S subunits.</text>
</comment>
<keyword evidence="8" id="KW-1185">Reference proteome</keyword>
<dbReference type="CDD" id="cd00165">
    <property type="entry name" value="S4"/>
    <property type="match status" value="1"/>
</dbReference>
<evidence type="ECO:0000313" key="7">
    <source>
        <dbReference type="EMBL" id="MCY1713169.1"/>
    </source>
</evidence>
<dbReference type="Gene3D" id="3.10.290.10">
    <property type="entry name" value="RNA-binding S4 domain"/>
    <property type="match status" value="1"/>
</dbReference>
<keyword evidence="3 5" id="KW-0694">RNA-binding</keyword>
<dbReference type="InterPro" id="IPR025490">
    <property type="entry name" value="RqcP"/>
</dbReference>
<keyword evidence="2 5" id="KW-0699">rRNA-binding</keyword>
<gene>
    <name evidence="5" type="primary">rqcP</name>
    <name evidence="7" type="ORF">OUY18_02725</name>
</gene>
<comment type="caution">
    <text evidence="7">The sequence shown here is derived from an EMBL/GenBank/DDBJ whole genome shotgun (WGS) entry which is preliminary data.</text>
</comment>
<dbReference type="InterPro" id="IPR036986">
    <property type="entry name" value="S4_RNA-bd_sf"/>
</dbReference>
<dbReference type="EMBL" id="JAPOHA010000002">
    <property type="protein sequence ID" value="MCY1713169.1"/>
    <property type="molecule type" value="Genomic_DNA"/>
</dbReference>
<dbReference type="InterPro" id="IPR002942">
    <property type="entry name" value="S4_RNA-bd"/>
</dbReference>
<comment type="function">
    <text evidence="5">Key component of the ribosome quality control system (RQC), a ribosome-associated complex that mediates the extraction of incompletely synthesized nascent chains from stalled ribosomes and their subsequent degradation. RqcH recruits Ala-charged tRNA, and with RqcP directs the elongation of stalled nascent chains on 50S ribosomal subunits, leading to non-templated C-terminal alanine extensions (Ala tail). The Ala tail promotes nascent chain degradation. RqcP is associated with the translocation-like movement of the peptidyl-tRNA from the A-site into the P-site.</text>
</comment>
<evidence type="ECO:0000256" key="3">
    <source>
        <dbReference type="ARBA" id="ARBA00022884"/>
    </source>
</evidence>